<name>A0A016W643_9BILA</name>
<accession>A0A016W643</accession>
<feature type="non-terminal residue" evidence="1">
    <location>
        <position position="1"/>
    </location>
</feature>
<keyword evidence="2" id="KW-1185">Reference proteome</keyword>
<reference evidence="2" key="1">
    <citation type="journal article" date="2015" name="Nat. Genet.">
        <title>The genome and transcriptome of the zoonotic hookworm Ancylostoma ceylanicum identify infection-specific gene families.</title>
        <authorList>
            <person name="Schwarz E.M."/>
            <person name="Hu Y."/>
            <person name="Antoshechkin I."/>
            <person name="Miller M.M."/>
            <person name="Sternberg P.W."/>
            <person name="Aroian R.V."/>
        </authorList>
    </citation>
    <scope>NUCLEOTIDE SEQUENCE</scope>
    <source>
        <strain evidence="2">HY135</strain>
    </source>
</reference>
<dbReference type="OrthoDB" id="283424at2759"/>
<gene>
    <name evidence="1" type="primary">Acey_s1153.g3699</name>
    <name evidence="1" type="ORF">Y032_1153g3699</name>
</gene>
<dbReference type="STRING" id="53326.A0A016W643"/>
<dbReference type="Proteomes" id="UP000024635">
    <property type="component" value="Unassembled WGS sequence"/>
</dbReference>
<comment type="caution">
    <text evidence="1">The sequence shown here is derived from an EMBL/GenBank/DDBJ whole genome shotgun (WGS) entry which is preliminary data.</text>
</comment>
<dbReference type="AlphaFoldDB" id="A0A016W643"/>
<evidence type="ECO:0000313" key="1">
    <source>
        <dbReference type="EMBL" id="EYC35085.1"/>
    </source>
</evidence>
<proteinExistence type="predicted"/>
<dbReference type="EMBL" id="JARK01000752">
    <property type="protein sequence ID" value="EYC35085.1"/>
    <property type="molecule type" value="Genomic_DNA"/>
</dbReference>
<protein>
    <submittedName>
        <fullName evidence="1">Uncharacterized protein</fullName>
    </submittedName>
</protein>
<sequence>FCAEFPPALIEDKKLGESEFPLRISHNTCIHQGTNIRDNRARVIKKQREASIFWIDYTSAARKTTEFSQYTLHYTQSDSLIVFLSLHHLFCSRPSASFYDPLRNVRNGPRLLEFPTPTVT</sequence>
<evidence type="ECO:0000313" key="2">
    <source>
        <dbReference type="Proteomes" id="UP000024635"/>
    </source>
</evidence>
<organism evidence="1 2">
    <name type="scientific">Ancylostoma ceylanicum</name>
    <dbReference type="NCBI Taxonomy" id="53326"/>
    <lineage>
        <taxon>Eukaryota</taxon>
        <taxon>Metazoa</taxon>
        <taxon>Ecdysozoa</taxon>
        <taxon>Nematoda</taxon>
        <taxon>Chromadorea</taxon>
        <taxon>Rhabditida</taxon>
        <taxon>Rhabditina</taxon>
        <taxon>Rhabditomorpha</taxon>
        <taxon>Strongyloidea</taxon>
        <taxon>Ancylostomatidae</taxon>
        <taxon>Ancylostomatinae</taxon>
        <taxon>Ancylostoma</taxon>
    </lineage>
</organism>